<keyword evidence="2" id="KW-0312">Gluconeogenesis</keyword>
<dbReference type="Gene3D" id="3.40.50.10490">
    <property type="entry name" value="Glucose-6-phosphate isomerase like protein, domain 1"/>
    <property type="match status" value="2"/>
</dbReference>
<dbReference type="GO" id="GO:0048029">
    <property type="term" value="F:monosaccharide binding"/>
    <property type="evidence" value="ECO:0007669"/>
    <property type="project" value="TreeGrafter"/>
</dbReference>
<dbReference type="SUPFAM" id="SSF53697">
    <property type="entry name" value="SIS domain"/>
    <property type="match status" value="1"/>
</dbReference>
<dbReference type="EMBL" id="JAHLFT010000026">
    <property type="protein sequence ID" value="MBU3827927.1"/>
    <property type="molecule type" value="Genomic_DNA"/>
</dbReference>
<dbReference type="EC" id="5.3.1.9" evidence="6"/>
<dbReference type="GO" id="GO:0004347">
    <property type="term" value="F:glucose-6-phosphate isomerase activity"/>
    <property type="evidence" value="ECO:0007669"/>
    <property type="project" value="UniProtKB-EC"/>
</dbReference>
<evidence type="ECO:0000256" key="2">
    <source>
        <dbReference type="ARBA" id="ARBA00022432"/>
    </source>
</evidence>
<comment type="caution">
    <text evidence="6">The sequence shown here is derived from an EMBL/GenBank/DDBJ whole genome shotgun (WGS) entry which is preliminary data.</text>
</comment>
<comment type="similarity">
    <text evidence="1">Belongs to the GPI family.</text>
</comment>
<dbReference type="GO" id="GO:0051156">
    <property type="term" value="P:glucose 6-phosphate metabolic process"/>
    <property type="evidence" value="ECO:0007669"/>
    <property type="project" value="TreeGrafter"/>
</dbReference>
<keyword evidence="3" id="KW-0963">Cytoplasm</keyword>
<dbReference type="InterPro" id="IPR046348">
    <property type="entry name" value="SIS_dom_sf"/>
</dbReference>
<organism evidence="6 7">
    <name type="scientific">Candidatus Lactobacillus pullistercoris</name>
    <dbReference type="NCBI Taxonomy" id="2838636"/>
    <lineage>
        <taxon>Bacteria</taxon>
        <taxon>Bacillati</taxon>
        <taxon>Bacillota</taxon>
        <taxon>Bacilli</taxon>
        <taxon>Lactobacillales</taxon>
        <taxon>Lactobacillaceae</taxon>
        <taxon>Lactobacillus</taxon>
    </lineage>
</organism>
<dbReference type="GO" id="GO:0005829">
    <property type="term" value="C:cytosol"/>
    <property type="evidence" value="ECO:0007669"/>
    <property type="project" value="TreeGrafter"/>
</dbReference>
<dbReference type="Proteomes" id="UP000823844">
    <property type="component" value="Unassembled WGS sequence"/>
</dbReference>
<dbReference type="GO" id="GO:0006096">
    <property type="term" value="P:glycolytic process"/>
    <property type="evidence" value="ECO:0007669"/>
    <property type="project" value="UniProtKB-KW"/>
</dbReference>
<accession>A0A9E2NT87</accession>
<dbReference type="GO" id="GO:0097367">
    <property type="term" value="F:carbohydrate derivative binding"/>
    <property type="evidence" value="ECO:0007669"/>
    <property type="project" value="InterPro"/>
</dbReference>
<dbReference type="PANTHER" id="PTHR11469:SF1">
    <property type="entry name" value="GLUCOSE-6-PHOSPHATE ISOMERASE"/>
    <property type="match status" value="1"/>
</dbReference>
<dbReference type="PROSITE" id="PS51463">
    <property type="entry name" value="P_GLUCOSE_ISOMERASE_3"/>
    <property type="match status" value="1"/>
</dbReference>
<evidence type="ECO:0000313" key="7">
    <source>
        <dbReference type="Proteomes" id="UP000823844"/>
    </source>
</evidence>
<reference evidence="6" key="1">
    <citation type="journal article" date="2021" name="PeerJ">
        <title>Extensive microbial diversity within the chicken gut microbiome revealed by metagenomics and culture.</title>
        <authorList>
            <person name="Gilroy R."/>
            <person name="Ravi A."/>
            <person name="Getino M."/>
            <person name="Pursley I."/>
            <person name="Horton D.L."/>
            <person name="Alikhan N.F."/>
            <person name="Baker D."/>
            <person name="Gharbi K."/>
            <person name="Hall N."/>
            <person name="Watson M."/>
            <person name="Adriaenssens E.M."/>
            <person name="Foster-Nyarko E."/>
            <person name="Jarju S."/>
            <person name="Secka A."/>
            <person name="Antonio M."/>
            <person name="Oren A."/>
            <person name="Chaudhuri R.R."/>
            <person name="La Ragione R."/>
            <person name="Hildebrand F."/>
            <person name="Pallen M.J."/>
        </authorList>
    </citation>
    <scope>NUCLEOTIDE SEQUENCE</scope>
    <source>
        <strain evidence="6">F6-686</strain>
    </source>
</reference>
<evidence type="ECO:0000256" key="3">
    <source>
        <dbReference type="ARBA" id="ARBA00022490"/>
    </source>
</evidence>
<evidence type="ECO:0000256" key="4">
    <source>
        <dbReference type="ARBA" id="ARBA00023152"/>
    </source>
</evidence>
<sequence length="171" mass="18942">MSLINFDSSKLTPFVHENELGEMQAMVNAADKELRDGTGAGNDFRGWIDLPVDYDKDEFDRIKKAAKKIQNDSEVLVCIGIGGSYLGAQAAIEFLNSNFYGKAKSDMPTVVFCGNSLSGSYLYDLIEWLGDKDFSINVISKSGTTTEPSVAFRIFKDKLIKKYGKEEAAKR</sequence>
<dbReference type="PANTHER" id="PTHR11469">
    <property type="entry name" value="GLUCOSE-6-PHOSPHATE ISOMERASE"/>
    <property type="match status" value="1"/>
</dbReference>
<name>A0A9E2NT87_9LACO</name>
<dbReference type="InterPro" id="IPR001672">
    <property type="entry name" value="G6P_Isomerase"/>
</dbReference>
<feature type="non-terminal residue" evidence="6">
    <location>
        <position position="171"/>
    </location>
</feature>
<keyword evidence="4" id="KW-0324">Glycolysis</keyword>
<reference evidence="6" key="2">
    <citation type="submission" date="2021-04" db="EMBL/GenBank/DDBJ databases">
        <authorList>
            <person name="Gilroy R."/>
        </authorList>
    </citation>
    <scope>NUCLEOTIDE SEQUENCE</scope>
    <source>
        <strain evidence="6">F6-686</strain>
    </source>
</reference>
<evidence type="ECO:0000256" key="1">
    <source>
        <dbReference type="ARBA" id="ARBA00006604"/>
    </source>
</evidence>
<gene>
    <name evidence="6" type="primary">pgi</name>
    <name evidence="6" type="ORF">H9806_02045</name>
</gene>
<dbReference type="AlphaFoldDB" id="A0A9E2NT87"/>
<dbReference type="FunFam" id="3.40.50.10490:FF:000016">
    <property type="entry name" value="Glucose-6-phosphate isomerase"/>
    <property type="match status" value="1"/>
</dbReference>
<keyword evidence="5 6" id="KW-0413">Isomerase</keyword>
<evidence type="ECO:0000313" key="6">
    <source>
        <dbReference type="EMBL" id="MBU3827927.1"/>
    </source>
</evidence>
<proteinExistence type="inferred from homology"/>
<evidence type="ECO:0000256" key="5">
    <source>
        <dbReference type="ARBA" id="ARBA00023235"/>
    </source>
</evidence>
<protein>
    <submittedName>
        <fullName evidence="6">Glucose-6-phosphate isomerase</fullName>
        <ecNumber evidence="6">5.3.1.9</ecNumber>
    </submittedName>
</protein>
<dbReference type="GO" id="GO:0006094">
    <property type="term" value="P:gluconeogenesis"/>
    <property type="evidence" value="ECO:0007669"/>
    <property type="project" value="UniProtKB-KW"/>
</dbReference>